<proteinExistence type="predicted"/>
<reference evidence="2" key="1">
    <citation type="submission" date="2023-10" db="EMBL/GenBank/DDBJ databases">
        <title>Genome assembly of Pristionchus species.</title>
        <authorList>
            <person name="Yoshida K."/>
            <person name="Sommer R.J."/>
        </authorList>
    </citation>
    <scope>NUCLEOTIDE SEQUENCE</scope>
    <source>
        <strain evidence="2">RS5133</strain>
    </source>
</reference>
<organism evidence="2 3">
    <name type="scientific">Pristionchus fissidentatus</name>
    <dbReference type="NCBI Taxonomy" id="1538716"/>
    <lineage>
        <taxon>Eukaryota</taxon>
        <taxon>Metazoa</taxon>
        <taxon>Ecdysozoa</taxon>
        <taxon>Nematoda</taxon>
        <taxon>Chromadorea</taxon>
        <taxon>Rhabditida</taxon>
        <taxon>Rhabditina</taxon>
        <taxon>Diplogasteromorpha</taxon>
        <taxon>Diplogasteroidea</taxon>
        <taxon>Neodiplogasteridae</taxon>
        <taxon>Pristionchus</taxon>
    </lineage>
</organism>
<comment type="caution">
    <text evidence="2">The sequence shown here is derived from an EMBL/GenBank/DDBJ whole genome shotgun (WGS) entry which is preliminary data.</text>
</comment>
<evidence type="ECO:0008006" key="4">
    <source>
        <dbReference type="Google" id="ProtNLM"/>
    </source>
</evidence>
<gene>
    <name evidence="2" type="ORF">PFISCL1PPCAC_22636</name>
</gene>
<feature type="transmembrane region" description="Helical" evidence="1">
    <location>
        <begin position="77"/>
        <end position="98"/>
    </location>
</feature>
<evidence type="ECO:0000313" key="2">
    <source>
        <dbReference type="EMBL" id="GMT31339.1"/>
    </source>
</evidence>
<feature type="non-terminal residue" evidence="2">
    <location>
        <position position="1"/>
    </location>
</feature>
<evidence type="ECO:0000256" key="1">
    <source>
        <dbReference type="SAM" id="Phobius"/>
    </source>
</evidence>
<dbReference type="Proteomes" id="UP001432322">
    <property type="component" value="Unassembled WGS sequence"/>
</dbReference>
<keyword evidence="1" id="KW-1133">Transmembrane helix</keyword>
<dbReference type="AlphaFoldDB" id="A0AAV5WH13"/>
<accession>A0AAV5WH13</accession>
<keyword evidence="1" id="KW-0812">Transmembrane</keyword>
<dbReference type="EMBL" id="BTSY01000006">
    <property type="protein sequence ID" value="GMT31339.1"/>
    <property type="molecule type" value="Genomic_DNA"/>
</dbReference>
<feature type="transmembrane region" description="Helical" evidence="1">
    <location>
        <begin position="15"/>
        <end position="35"/>
    </location>
</feature>
<keyword evidence="1" id="KW-0472">Membrane</keyword>
<protein>
    <recommendedName>
        <fullName evidence="4">MARVEL domain-containing protein</fullName>
    </recommendedName>
</protein>
<name>A0AAV5WH13_9BILA</name>
<feature type="transmembrane region" description="Helical" evidence="1">
    <location>
        <begin position="47"/>
        <end position="65"/>
    </location>
</feature>
<sequence length="136" mass="15325">STIIWIKGVACDMNVVWLVWAIAQIFSVNLMFYGIKNVLWYLYIPHFVFRCACLLLLFVLCYIIFARVSAVSNTTGSYVIASALCILIIAVWIYIMLCEARCLHFTKRSAETGFSVSQTRQFAPPTTSLSDHANGV</sequence>
<evidence type="ECO:0000313" key="3">
    <source>
        <dbReference type="Proteomes" id="UP001432322"/>
    </source>
</evidence>
<keyword evidence="3" id="KW-1185">Reference proteome</keyword>